<dbReference type="InterPro" id="IPR014816">
    <property type="entry name" value="tRNA_MeTrfase_Gcd14"/>
</dbReference>
<evidence type="ECO:0000313" key="13">
    <source>
        <dbReference type="EMBL" id="WBW73619.1"/>
    </source>
</evidence>
<dbReference type="InterPro" id="IPR029063">
    <property type="entry name" value="SAM-dependent_MTases_sf"/>
</dbReference>
<proteinExistence type="inferred from homology"/>
<accession>A0AAE9WCB2</accession>
<evidence type="ECO:0000256" key="3">
    <source>
        <dbReference type="ARBA" id="ARBA00015963"/>
    </source>
</evidence>
<keyword evidence="4 9" id="KW-0489">Methyltransferase</keyword>
<feature type="binding site" evidence="10">
    <location>
        <position position="188"/>
    </location>
    <ligand>
        <name>S-adenosyl-L-methionine</name>
        <dbReference type="ChEBI" id="CHEBI:59789"/>
    </ligand>
</feature>
<evidence type="ECO:0000259" key="12">
    <source>
        <dbReference type="Pfam" id="PF08704"/>
    </source>
</evidence>
<keyword evidence="5 9" id="KW-0808">Transferase</keyword>
<dbReference type="EC" id="2.1.1.220" evidence="2 9"/>
<dbReference type="GeneID" id="80876122"/>
<dbReference type="PROSITE" id="PS51620">
    <property type="entry name" value="SAM_TRM61"/>
    <property type="match status" value="1"/>
</dbReference>
<evidence type="ECO:0000256" key="8">
    <source>
        <dbReference type="ARBA" id="ARBA00023242"/>
    </source>
</evidence>
<evidence type="ECO:0000256" key="6">
    <source>
        <dbReference type="ARBA" id="ARBA00022691"/>
    </source>
</evidence>
<dbReference type="GO" id="GO:0031515">
    <property type="term" value="C:tRNA (m1A) methyltransferase complex"/>
    <property type="evidence" value="ECO:0007669"/>
    <property type="project" value="UniProtKB-UniRule"/>
</dbReference>
<comment type="subcellular location">
    <subcellularLocation>
        <location evidence="1 9">Nucleus</location>
    </subcellularLocation>
</comment>
<dbReference type="PIRSF" id="PIRSF017269">
    <property type="entry name" value="GCD14"/>
    <property type="match status" value="1"/>
</dbReference>
<feature type="binding site" evidence="10">
    <location>
        <position position="167"/>
    </location>
    <ligand>
        <name>S-adenosyl-L-methionine</name>
        <dbReference type="ChEBI" id="CHEBI:59789"/>
    </ligand>
</feature>
<dbReference type="Proteomes" id="UP001212411">
    <property type="component" value="Chromosome 2"/>
</dbReference>
<reference evidence="13 14" key="1">
    <citation type="journal article" date="2023" name="G3 (Bethesda)">
        <title>A high-quality reference genome for the fission yeast Schizosaccharomyces osmophilus.</title>
        <authorList>
            <person name="Jia G.S."/>
            <person name="Zhang W.C."/>
            <person name="Liang Y."/>
            <person name="Liu X.H."/>
            <person name="Rhind N."/>
            <person name="Pidoux A."/>
            <person name="Brysch-Herzberg M."/>
            <person name="Du L.L."/>
        </authorList>
    </citation>
    <scope>NUCLEOTIDE SEQUENCE [LARGE SCALE GENOMIC DNA]</scope>
    <source>
        <strain evidence="13 14">CBS 15793</strain>
    </source>
</reference>
<evidence type="ECO:0000256" key="1">
    <source>
        <dbReference type="ARBA" id="ARBA00004123"/>
    </source>
</evidence>
<comment type="function">
    <text evidence="9">Catalytic subunit of tRNA (adenine-N(1)-)-methyltransferase, which catalyzes the formation of N(1)-methyladenine at position 58 (m1A58) in initiator methionyl-tRNA.</text>
</comment>
<evidence type="ECO:0000256" key="11">
    <source>
        <dbReference type="SAM" id="MobiDB-lite"/>
    </source>
</evidence>
<comment type="catalytic activity">
    <reaction evidence="9">
        <text>adenosine(58) in tRNA + S-adenosyl-L-methionine = N(1)-methyladenosine(58) in tRNA + S-adenosyl-L-homocysteine + H(+)</text>
        <dbReference type="Rhea" id="RHEA:43152"/>
        <dbReference type="Rhea" id="RHEA-COMP:10365"/>
        <dbReference type="Rhea" id="RHEA-COMP:10366"/>
        <dbReference type="ChEBI" id="CHEBI:15378"/>
        <dbReference type="ChEBI" id="CHEBI:57856"/>
        <dbReference type="ChEBI" id="CHEBI:59789"/>
        <dbReference type="ChEBI" id="CHEBI:74411"/>
        <dbReference type="ChEBI" id="CHEBI:74491"/>
        <dbReference type="EC" id="2.1.1.220"/>
    </reaction>
</comment>
<dbReference type="Gene3D" id="3.40.50.150">
    <property type="entry name" value="Vaccinia Virus protein VP39"/>
    <property type="match status" value="1"/>
</dbReference>
<name>A0AAE9WCB2_9SCHI</name>
<dbReference type="GO" id="GO:0160107">
    <property type="term" value="F:tRNA (adenine(58)-N1)-methyltransferase activity"/>
    <property type="evidence" value="ECO:0007669"/>
    <property type="project" value="UniProtKB-EC"/>
</dbReference>
<dbReference type="InterPro" id="IPR049470">
    <property type="entry name" value="TRM61_C"/>
</dbReference>
<keyword evidence="7 9" id="KW-0819">tRNA processing</keyword>
<feature type="binding site" evidence="10">
    <location>
        <position position="135"/>
    </location>
    <ligand>
        <name>S-adenosyl-L-methionine</name>
        <dbReference type="ChEBI" id="CHEBI:59789"/>
    </ligand>
</feature>
<evidence type="ECO:0000256" key="7">
    <source>
        <dbReference type="ARBA" id="ARBA00022694"/>
    </source>
</evidence>
<dbReference type="EMBL" id="CP115612">
    <property type="protein sequence ID" value="WBW73619.1"/>
    <property type="molecule type" value="Genomic_DNA"/>
</dbReference>
<dbReference type="PANTHER" id="PTHR12133">
    <property type="entry name" value="TRNA (ADENINE(58)-N(1))-METHYLTRANSFERASE"/>
    <property type="match status" value="1"/>
</dbReference>
<dbReference type="SUPFAM" id="SSF53335">
    <property type="entry name" value="S-adenosyl-L-methionine-dependent methyltransferases"/>
    <property type="match status" value="1"/>
</dbReference>
<evidence type="ECO:0000256" key="9">
    <source>
        <dbReference type="PIRNR" id="PIRNR017269"/>
    </source>
</evidence>
<dbReference type="AlphaFoldDB" id="A0AAE9WCB2"/>
<dbReference type="KEGG" id="som:SOMG_02642"/>
<protein>
    <recommendedName>
        <fullName evidence="3 9">tRNA (adenine(58)-N(1))-methyltransferase catalytic subunit TRM61</fullName>
        <ecNumber evidence="2 9">2.1.1.220</ecNumber>
    </recommendedName>
</protein>
<keyword evidence="6 9" id="KW-0949">S-adenosyl-L-methionine</keyword>
<dbReference type="Gene3D" id="3.10.330.20">
    <property type="match status" value="1"/>
</dbReference>
<dbReference type="FunFam" id="3.10.330.20:FF:000002">
    <property type="entry name" value="tRNA (adenine(58)-N(1))-methyltransferase catalytic subunit TRMT61A"/>
    <property type="match status" value="1"/>
</dbReference>
<dbReference type="GO" id="GO:0030488">
    <property type="term" value="P:tRNA methylation"/>
    <property type="evidence" value="ECO:0007669"/>
    <property type="project" value="InterPro"/>
</dbReference>
<evidence type="ECO:0000256" key="10">
    <source>
        <dbReference type="PIRSR" id="PIRSR017269-1"/>
    </source>
</evidence>
<dbReference type="GO" id="GO:0005634">
    <property type="term" value="C:nucleus"/>
    <property type="evidence" value="ECO:0007669"/>
    <property type="project" value="UniProtKB-SubCell"/>
</dbReference>
<feature type="region of interest" description="Disordered" evidence="11">
    <location>
        <begin position="286"/>
        <end position="325"/>
    </location>
</feature>
<comment type="similarity">
    <text evidence="9">Belongs to the class I-like SAM-binding methyltransferase superfamily. TRM61 family.</text>
</comment>
<feature type="domain" description="tRNA (adenine(58)-N(1))-methyltransferase catalytic subunit TRM61 C-terminal" evidence="12">
    <location>
        <begin position="64"/>
        <end position="354"/>
    </location>
</feature>
<keyword evidence="14" id="KW-1185">Reference proteome</keyword>
<evidence type="ECO:0000256" key="5">
    <source>
        <dbReference type="ARBA" id="ARBA00022679"/>
    </source>
</evidence>
<gene>
    <name evidence="13" type="primary">cpd1</name>
    <name evidence="13" type="ORF">SOMG_02642</name>
</gene>
<evidence type="ECO:0000313" key="14">
    <source>
        <dbReference type="Proteomes" id="UP001212411"/>
    </source>
</evidence>
<evidence type="ECO:0000256" key="4">
    <source>
        <dbReference type="ARBA" id="ARBA00022603"/>
    </source>
</evidence>
<dbReference type="RefSeq" id="XP_056037862.1">
    <property type="nucleotide sequence ID" value="XM_056181433.1"/>
</dbReference>
<keyword evidence="8 9" id="KW-0539">Nucleus</keyword>
<organism evidence="13 14">
    <name type="scientific">Schizosaccharomyces osmophilus</name>
    <dbReference type="NCBI Taxonomy" id="2545709"/>
    <lineage>
        <taxon>Eukaryota</taxon>
        <taxon>Fungi</taxon>
        <taxon>Dikarya</taxon>
        <taxon>Ascomycota</taxon>
        <taxon>Taphrinomycotina</taxon>
        <taxon>Schizosaccharomycetes</taxon>
        <taxon>Schizosaccharomycetales</taxon>
        <taxon>Schizosaccharomycetaceae</taxon>
        <taxon>Schizosaccharomyces</taxon>
    </lineage>
</organism>
<dbReference type="Pfam" id="PF08704">
    <property type="entry name" value="GCD14"/>
    <property type="match status" value="1"/>
</dbReference>
<dbReference type="PANTHER" id="PTHR12133:SF2">
    <property type="entry name" value="TRNA (ADENINE(58)-N(1))-METHYLTRANSFERASE CATALYTIC SUBUNIT TRMT61A"/>
    <property type="match status" value="1"/>
</dbReference>
<evidence type="ECO:0000256" key="2">
    <source>
        <dbReference type="ARBA" id="ARBA00012796"/>
    </source>
</evidence>
<sequence length="367" mass="42066">MVFSKYKDFVEDGDLVVAWIGRNKLLPLKIEDGQTFHNQYGAFPHSEMIGKRYGQQISSSAKQGFIYLLQPTPELWTLALPHRTQIVYTPDISIIFEKLRIVHGTRVIEAGTGSASMSHALSRTVGPSGKLYSYEYHASRYETALQEFRDHNMLDEINGNTHLTHRDVCKDGFETEGLPLKVDAIFLDLPAPWEAIPHLIKHVNRNGTTRVCCFSPCMEQIQRSASALQVSGWCDIEMLEVSYKQWTARKSRVIRVDDSIDRLKEVKRHRTEGFERRKERQRLEKEFAESAENGEELNDSQVSTPSEPPSKSPTSTEKIHKRIREGDEEYEWSNVARVDSNLKNHTSYLLFAVHLPSQLDNESESTE</sequence>